<feature type="region of interest" description="Disordered" evidence="1">
    <location>
        <begin position="50"/>
        <end position="126"/>
    </location>
</feature>
<name>A0ABX6A801_STRVD</name>
<dbReference type="InterPro" id="IPR025161">
    <property type="entry name" value="IS402-like_dom"/>
</dbReference>
<proteinExistence type="predicted"/>
<dbReference type="Proteomes" id="UP000327143">
    <property type="component" value="Chromosome"/>
</dbReference>
<accession>A0ABX6A801</accession>
<dbReference type="EMBL" id="CP023700">
    <property type="protein sequence ID" value="QEU83816.1"/>
    <property type="molecule type" value="Genomic_DNA"/>
</dbReference>
<gene>
    <name evidence="3" type="ORF">CP969_03235</name>
</gene>
<evidence type="ECO:0000256" key="1">
    <source>
        <dbReference type="SAM" id="MobiDB-lite"/>
    </source>
</evidence>
<evidence type="ECO:0000313" key="4">
    <source>
        <dbReference type="Proteomes" id="UP000327143"/>
    </source>
</evidence>
<evidence type="ECO:0000259" key="2">
    <source>
        <dbReference type="Pfam" id="PF13340"/>
    </source>
</evidence>
<feature type="domain" description="Insertion element IS402-like" evidence="2">
    <location>
        <begin position="19"/>
        <end position="72"/>
    </location>
</feature>
<reference evidence="3 4" key="1">
    <citation type="submission" date="2017-09" db="EMBL/GenBank/DDBJ databases">
        <authorList>
            <person name="Lee N."/>
            <person name="Cho B.-K."/>
        </authorList>
    </citation>
    <scope>NUCLEOTIDE SEQUENCE [LARGE SCALE GENOMIC DNA]</scope>
    <source>
        <strain evidence="3 4">ATCC 39115</strain>
    </source>
</reference>
<feature type="compositionally biased region" description="Basic and acidic residues" evidence="1">
    <location>
        <begin position="79"/>
        <end position="90"/>
    </location>
</feature>
<dbReference type="Pfam" id="PF13340">
    <property type="entry name" value="DUF4096"/>
    <property type="match status" value="1"/>
</dbReference>
<keyword evidence="4" id="KW-1185">Reference proteome</keyword>
<protein>
    <submittedName>
        <fullName evidence="3">Transposase</fullName>
    </submittedName>
</protein>
<organism evidence="3 4">
    <name type="scientific">Streptomyces viridosporus T7A</name>
    <dbReference type="NCBI Taxonomy" id="665577"/>
    <lineage>
        <taxon>Bacteria</taxon>
        <taxon>Bacillati</taxon>
        <taxon>Actinomycetota</taxon>
        <taxon>Actinomycetes</taxon>
        <taxon>Kitasatosporales</taxon>
        <taxon>Streptomycetaceae</taxon>
        <taxon>Streptomyces</taxon>
    </lineage>
</organism>
<sequence>MLPPAERPFFSPAPGEEREFIEPFLPIGEYAPYPERLRQQFEGVIRRFRTGGQRREAPTGFGAWSTVHHRFRPATSTDPRSDHRARDIRHPYHLSPGTPAPRPAVGAGGARPVPPPSPARRARRAA</sequence>
<evidence type="ECO:0000313" key="3">
    <source>
        <dbReference type="EMBL" id="QEU83816.1"/>
    </source>
</evidence>